<geneLocation type="plasmid" evidence="1 2">
    <name>pYPD9-1</name>
</geneLocation>
<reference evidence="1 2" key="1">
    <citation type="journal article" date="2024" name="Int. J. Syst. Evol. Microbiol.">
        <title>Paenibacillus hexagrammi sp. nov., a novel bacterium isolated from the gut content of Hexagrammos agrammus.</title>
        <authorList>
            <person name="Jung H.K."/>
            <person name="Kim D.G."/>
            <person name="Zin H."/>
            <person name="Park J."/>
            <person name="Jung H."/>
            <person name="Kim Y.O."/>
            <person name="Kong H.J."/>
            <person name="Kim J.W."/>
            <person name="Kim Y.S."/>
        </authorList>
    </citation>
    <scope>NUCLEOTIDE SEQUENCE [LARGE SCALE GENOMIC DNA]</scope>
    <source>
        <strain evidence="1 2">YPD9-1</strain>
    </source>
</reference>
<gene>
    <name evidence="1" type="ORF">L0M14_30605</name>
</gene>
<dbReference type="EMBL" id="CP090979">
    <property type="protein sequence ID" value="UJF36541.1"/>
    <property type="molecule type" value="Genomic_DNA"/>
</dbReference>
<organism evidence="1 2">
    <name type="scientific">Paenibacillus hexagrammi</name>
    <dbReference type="NCBI Taxonomy" id="2908839"/>
    <lineage>
        <taxon>Bacteria</taxon>
        <taxon>Bacillati</taxon>
        <taxon>Bacillota</taxon>
        <taxon>Bacilli</taxon>
        <taxon>Bacillales</taxon>
        <taxon>Paenibacillaceae</taxon>
        <taxon>Paenibacillus</taxon>
    </lineage>
</organism>
<evidence type="ECO:0000313" key="1">
    <source>
        <dbReference type="EMBL" id="UJF36541.1"/>
    </source>
</evidence>
<keyword evidence="2" id="KW-1185">Reference proteome</keyword>
<accession>A0ABY3SU85</accession>
<proteinExistence type="predicted"/>
<evidence type="ECO:0000313" key="2">
    <source>
        <dbReference type="Proteomes" id="UP001649230"/>
    </source>
</evidence>
<sequence length="53" mass="5938">MSLPVGNSVRTPAQVAVAVRRRLRESETLTIESITAAVIEELREEYILVVKSR</sequence>
<dbReference type="Proteomes" id="UP001649230">
    <property type="component" value="Plasmid pYPD9-1"/>
</dbReference>
<protein>
    <submittedName>
        <fullName evidence="1">Uncharacterized protein</fullName>
    </submittedName>
</protein>
<dbReference type="RefSeq" id="WP_235123091.1">
    <property type="nucleotide sequence ID" value="NZ_CP090979.1"/>
</dbReference>
<name>A0ABY3SU85_9BACL</name>
<keyword evidence="1" id="KW-0614">Plasmid</keyword>